<comment type="caution">
    <text evidence="1">The sequence shown here is derived from an EMBL/GenBank/DDBJ whole genome shotgun (WGS) entry which is preliminary data.</text>
</comment>
<proteinExistence type="predicted"/>
<protein>
    <submittedName>
        <fullName evidence="1">Uncharacterized protein</fullName>
    </submittedName>
</protein>
<reference evidence="1 2" key="1">
    <citation type="submission" date="2023-11" db="EMBL/GenBank/DDBJ databases">
        <title>Dfirmibasis_genome.</title>
        <authorList>
            <person name="Edelbroek B."/>
            <person name="Kjellin J."/>
            <person name="Jerlstrom-Hultqvist J."/>
            <person name="Soderbom F."/>
        </authorList>
    </citation>
    <scope>NUCLEOTIDE SEQUENCE [LARGE SCALE GENOMIC DNA]</scope>
    <source>
        <strain evidence="1 2">TNS-C-14</strain>
    </source>
</reference>
<dbReference type="Proteomes" id="UP001344447">
    <property type="component" value="Unassembled WGS sequence"/>
</dbReference>
<organism evidence="1 2">
    <name type="scientific">Dictyostelium firmibasis</name>
    <dbReference type="NCBI Taxonomy" id="79012"/>
    <lineage>
        <taxon>Eukaryota</taxon>
        <taxon>Amoebozoa</taxon>
        <taxon>Evosea</taxon>
        <taxon>Eumycetozoa</taxon>
        <taxon>Dictyostelia</taxon>
        <taxon>Dictyosteliales</taxon>
        <taxon>Dictyosteliaceae</taxon>
        <taxon>Dictyostelium</taxon>
    </lineage>
</organism>
<dbReference type="EMBL" id="JAVFKY010000002">
    <property type="protein sequence ID" value="KAK5580608.1"/>
    <property type="molecule type" value="Genomic_DNA"/>
</dbReference>
<evidence type="ECO:0000313" key="1">
    <source>
        <dbReference type="EMBL" id="KAK5580608.1"/>
    </source>
</evidence>
<accession>A0AAN7UFL2</accession>
<dbReference type="AlphaFoldDB" id="A0AAN7UFL2"/>
<keyword evidence="2" id="KW-1185">Reference proteome</keyword>
<gene>
    <name evidence="1" type="ORF">RB653_000630</name>
</gene>
<dbReference type="PANTHER" id="PTHR31318:SF7">
    <property type="entry name" value="AGGLUTININ DOMAIN-CONTAINING PROTEIN"/>
    <property type="match status" value="1"/>
</dbReference>
<dbReference type="PANTHER" id="PTHR31318">
    <property type="entry name" value="EXPRESSED PROTEIN-RELATED"/>
    <property type="match status" value="1"/>
</dbReference>
<sequence>MCFQKVSAQSLSNDITLLVDFSSTVSYSNNECGGILVSSDPTVYPPCSSFKDAGNRARQYLNSGLVIPNSNSLTIKAINTEFLQSISGESAQLGNLFGFCSIQILVKTTTSPVIADGTLSTSNFISLEEPNVPNTSYTCSSPKLLLIKFINFINWGDQTILYTNVKQNGGVITKQNIYLVAIITSNSNSIINVLPKDANFEYGSLEFFISSCSFRNLFSLSALPPFNFIGSKVNIASTGFLDSTINSSPFIYLKVGHINIKVSSVIDHVVINNGFPFVKTLNLGDNFYYNNVNITNCIFSKFLQHENNKVDNLPKEVDISQIFGMNINNNIITSNSNDPLNSFFSFQNFPGVSYTLNILFVSVRDNQVSGDKSLISNENSNTFIANFEIPNTFPIGINTQNSNNNVFSSNIDSNIPFAGNNSIFSYNGLPAYTVANINNFDCDVCQISVEGVVVYDHY</sequence>
<name>A0AAN7UFL2_9MYCE</name>
<evidence type="ECO:0000313" key="2">
    <source>
        <dbReference type="Proteomes" id="UP001344447"/>
    </source>
</evidence>